<keyword evidence="4" id="KW-1185">Reference proteome</keyword>
<dbReference type="Proteomes" id="UP000289200">
    <property type="component" value="Unassembled WGS sequence"/>
</dbReference>
<evidence type="ECO:0000313" key="4">
    <source>
        <dbReference type="Proteomes" id="UP000289200"/>
    </source>
</evidence>
<dbReference type="InterPro" id="IPR000089">
    <property type="entry name" value="Biotin_lipoyl"/>
</dbReference>
<dbReference type="PROSITE" id="PS50968">
    <property type="entry name" value="BIOTINYL_LIPOYL"/>
    <property type="match status" value="1"/>
</dbReference>
<accession>A0A447CT17</accession>
<dbReference type="InterPro" id="IPR011053">
    <property type="entry name" value="Single_hybrid_motif"/>
</dbReference>
<gene>
    <name evidence="3" type="ORF">RHODGE_RHODGE_01534</name>
</gene>
<evidence type="ECO:0000256" key="1">
    <source>
        <dbReference type="ARBA" id="ARBA00023267"/>
    </source>
</evidence>
<organism evidence="3 4">
    <name type="scientific">Rhodoplanes serenus</name>
    <dbReference type="NCBI Taxonomy" id="200615"/>
    <lineage>
        <taxon>Bacteria</taxon>
        <taxon>Pseudomonadati</taxon>
        <taxon>Pseudomonadota</taxon>
        <taxon>Alphaproteobacteria</taxon>
        <taxon>Hyphomicrobiales</taxon>
        <taxon>Nitrobacteraceae</taxon>
        <taxon>Rhodoplanes</taxon>
    </lineage>
</organism>
<dbReference type="PANTHER" id="PTHR45266:SF3">
    <property type="entry name" value="OXALOACETATE DECARBOXYLASE ALPHA CHAIN"/>
    <property type="match status" value="1"/>
</dbReference>
<dbReference type="SUPFAM" id="SSF51230">
    <property type="entry name" value="Single hybrid motif"/>
    <property type="match status" value="1"/>
</dbReference>
<reference evidence="4" key="1">
    <citation type="submission" date="2018-10" db="EMBL/GenBank/DDBJ databases">
        <authorList>
            <person name="Peiro R."/>
            <person name="Begona"/>
            <person name="Cbmso G."/>
            <person name="Lopez M."/>
            <person name="Gonzalez S."/>
            <person name="Sacristan E."/>
            <person name="Castillo E."/>
        </authorList>
    </citation>
    <scope>NUCLEOTIDE SEQUENCE [LARGE SCALE GENOMIC DNA]</scope>
</reference>
<sequence length="86" mass="8417">MAPAAPAAKGAGPSGGADDRLAPLAGVVLEVSVSVGDSVDVDDQVVVLEAMKMKTVIGAHKAGKVTGVHVKSGDAVDADQPLVTIS</sequence>
<feature type="domain" description="Lipoyl-binding" evidence="2">
    <location>
        <begin position="11"/>
        <end position="86"/>
    </location>
</feature>
<evidence type="ECO:0000259" key="2">
    <source>
        <dbReference type="PROSITE" id="PS50968"/>
    </source>
</evidence>
<dbReference type="Pfam" id="PF00364">
    <property type="entry name" value="Biotin_lipoyl"/>
    <property type="match status" value="1"/>
</dbReference>
<evidence type="ECO:0000313" key="3">
    <source>
        <dbReference type="EMBL" id="VCU08362.1"/>
    </source>
</evidence>
<comment type="caution">
    <text evidence="3">The sequence shown here is derived from an EMBL/GenBank/DDBJ whole genome shotgun (WGS) entry which is preliminary data.</text>
</comment>
<keyword evidence="1" id="KW-0092">Biotin</keyword>
<dbReference type="CDD" id="cd06850">
    <property type="entry name" value="biotinyl_domain"/>
    <property type="match status" value="1"/>
</dbReference>
<dbReference type="PROSITE" id="PS00188">
    <property type="entry name" value="BIOTIN"/>
    <property type="match status" value="1"/>
</dbReference>
<protein>
    <submittedName>
        <fullName evidence="3">Methylmalonyl-CoA carboxyltransferase 1.3S subunit</fullName>
    </submittedName>
</protein>
<name>A0A447CT17_9BRAD</name>
<dbReference type="PANTHER" id="PTHR45266">
    <property type="entry name" value="OXALOACETATE DECARBOXYLASE ALPHA CHAIN"/>
    <property type="match status" value="1"/>
</dbReference>
<dbReference type="InterPro" id="IPR050709">
    <property type="entry name" value="Biotin_Carboxyl_Carrier/Decarb"/>
</dbReference>
<dbReference type="EMBL" id="UWOC01000128">
    <property type="protein sequence ID" value="VCU08362.1"/>
    <property type="molecule type" value="Genomic_DNA"/>
</dbReference>
<proteinExistence type="predicted"/>
<dbReference type="AlphaFoldDB" id="A0A447CT17"/>
<dbReference type="FunFam" id="2.40.50.100:FF:000003">
    <property type="entry name" value="Acetyl-CoA carboxylase biotin carboxyl carrier protein"/>
    <property type="match status" value="1"/>
</dbReference>
<dbReference type="Gene3D" id="2.40.50.100">
    <property type="match status" value="1"/>
</dbReference>
<dbReference type="InterPro" id="IPR001882">
    <property type="entry name" value="Biotin_BS"/>
</dbReference>